<dbReference type="KEGG" id="dpc:A6048_01810"/>
<organism evidence="1 2">
    <name type="scientific">Dietzia psychralcaliphila</name>
    <dbReference type="NCBI Taxonomy" id="139021"/>
    <lineage>
        <taxon>Bacteria</taxon>
        <taxon>Bacillati</taxon>
        <taxon>Actinomycetota</taxon>
        <taxon>Actinomycetes</taxon>
        <taxon>Mycobacteriales</taxon>
        <taxon>Dietziaceae</taxon>
        <taxon>Dietzia</taxon>
    </lineage>
</organism>
<sequence length="225" mass="24851">MSWQGGGVTNDRRDLPAELEAEMARRTPYGLHPEAKTGALTELSEAAADAARNLLDKAASRLARGQDDRADRLIARVVAMPYDEHWGCWHGTAMAGQLLFDALSTIAEEWAEAQESPEDYESVYWLHEDMNWAVDVMDPDNLAVLRETLETIVADATLLGISPRESRGLAAAAERMPAPSMPKSGWTVPPDASEMRREEMIRIYLDVLVDVMRVIDTSGGPQDSK</sequence>
<evidence type="ECO:0000313" key="1">
    <source>
        <dbReference type="EMBL" id="AWH94452.1"/>
    </source>
</evidence>
<dbReference type="EMBL" id="CP015453">
    <property type="protein sequence ID" value="AWH94452.1"/>
    <property type="molecule type" value="Genomic_DNA"/>
</dbReference>
<dbReference type="AlphaFoldDB" id="A0AAD0NM74"/>
<name>A0AAD0NM74_9ACTN</name>
<evidence type="ECO:0000313" key="2">
    <source>
        <dbReference type="Proteomes" id="UP000244903"/>
    </source>
</evidence>
<keyword evidence="2" id="KW-1185">Reference proteome</keyword>
<dbReference type="Proteomes" id="UP000244903">
    <property type="component" value="Chromosome"/>
</dbReference>
<reference evidence="1 2" key="1">
    <citation type="submission" date="2016-04" db="EMBL/GenBank/DDBJ databases">
        <title>Complete genome sequence of the haloalkaliphilic hydrocarbon-degrading bacterium Dietzia psychralcaliphila ILA-1T, isolated from a drain of a fish product-processing plant.</title>
        <authorList>
            <person name="Zhao J."/>
            <person name="Hu B."/>
            <person name="Geng S."/>
            <person name="Nie Y."/>
            <person name="Tang Y."/>
        </authorList>
    </citation>
    <scope>NUCLEOTIDE SEQUENCE [LARGE SCALE GENOMIC DNA]</scope>
    <source>
        <strain evidence="1 2">ILA-1</strain>
    </source>
</reference>
<gene>
    <name evidence="1" type="ORF">A6048_01810</name>
</gene>
<proteinExistence type="predicted"/>
<accession>A0AAD0NM74</accession>
<protein>
    <submittedName>
        <fullName evidence="1">Uncharacterized protein</fullName>
    </submittedName>
</protein>